<dbReference type="RefSeq" id="WP_204039116.1">
    <property type="nucleotide sequence ID" value="NZ_BOOA01000003.1"/>
</dbReference>
<dbReference type="Proteomes" id="UP000640052">
    <property type="component" value="Unassembled WGS sequence"/>
</dbReference>
<protein>
    <submittedName>
        <fullName evidence="1">Uncharacterized protein</fullName>
    </submittedName>
</protein>
<evidence type="ECO:0000313" key="1">
    <source>
        <dbReference type="EMBL" id="GIH22266.1"/>
    </source>
</evidence>
<comment type="caution">
    <text evidence="1">The sequence shown here is derived from an EMBL/GenBank/DDBJ whole genome shotgun (WGS) entry which is preliminary data.</text>
</comment>
<accession>A0A919Q623</accession>
<name>A0A919Q623_9ACTN</name>
<organism evidence="1 2">
    <name type="scientific">Acrocarpospora phusangensis</name>
    <dbReference type="NCBI Taxonomy" id="1070424"/>
    <lineage>
        <taxon>Bacteria</taxon>
        <taxon>Bacillati</taxon>
        <taxon>Actinomycetota</taxon>
        <taxon>Actinomycetes</taxon>
        <taxon>Streptosporangiales</taxon>
        <taxon>Streptosporangiaceae</taxon>
        <taxon>Acrocarpospora</taxon>
    </lineage>
</organism>
<keyword evidence="2" id="KW-1185">Reference proteome</keyword>
<gene>
    <name evidence="1" type="ORF">Aph01nite_05760</name>
</gene>
<dbReference type="EMBL" id="BOOA01000003">
    <property type="protein sequence ID" value="GIH22266.1"/>
    <property type="molecule type" value="Genomic_DNA"/>
</dbReference>
<evidence type="ECO:0000313" key="2">
    <source>
        <dbReference type="Proteomes" id="UP000640052"/>
    </source>
</evidence>
<sequence length="788" mass="85264">MTTYRGRATATAFILDVPLIGEHEARRRVIAFWRHGAELRVLPHGHWLLHLAEPTSVRAELAPGLLAEPGADEIAWKHAGSTRVERLSALPTLNPADWLNSTTLRIAHLKPLEPPEPPVPSIERMHKPAPDLRAAAKIGRSSPLTDRATSELRARLPHARSSGGSHAARLWSHVRSALVWLAVKSPAFSLVRRRHQRYLRDLTRAFEQRRWDDALREAIALGGSETALRTLRLPRRRGSLRPSLTTASSSASLSYGPTVYEHLQDLYRSAAEALERAGEVIEAAFVLADLLDSPAEAVDLLERHRHWRLAAELAEGRDLSADLVVRLWWRAGDRGRAVDLARSRGAFATGILRLATVDAAAALELRHAWVHDRQAAVDHIGAVEAAWPEAKLRPMVVSSIQTGIALGGADAGHLFAYLAAYQPGEAARSAVQALVDSDDPATLLARARFGTTFAELRCDDPVADRALATAGLRALVRDGGWTLDRKTLGRVTKALSSRADPLAVADLADVPRAPRSAAEAPFVTASGPPGTIALFDAAVLGNGGVLAACGDAGTFLLTRDGRVRARWDIPAHQLVIADHGGAALLVNRRESVRDVHRLDLATRKVRRWTALRVKAILPSYDGGLLTAVSDEGIVVFDVLADSPRMVWREMTEAAKILSVNRTATSISAIGLVSVNGRPQLEAWRWELPGWTLRGRTRVRSDESLHVLACGKALSPTLSAGDVHATVDDGVAEVRAAQGEVMFRAAFPDGDTLGLRSHAGITTLFDSGGRIVAVDEHGTVQANLRLRIA</sequence>
<dbReference type="AlphaFoldDB" id="A0A919Q623"/>
<proteinExistence type="predicted"/>
<reference evidence="1" key="1">
    <citation type="submission" date="2021-01" db="EMBL/GenBank/DDBJ databases">
        <title>Whole genome shotgun sequence of Acrocarpospora phusangensis NBRC 108782.</title>
        <authorList>
            <person name="Komaki H."/>
            <person name="Tamura T."/>
        </authorList>
    </citation>
    <scope>NUCLEOTIDE SEQUENCE</scope>
    <source>
        <strain evidence="1">NBRC 108782</strain>
    </source>
</reference>